<accession>A0A2K9RG57</accession>
<comment type="similarity">
    <text evidence="3">Belongs to the peptidase M17 family.</text>
</comment>
<evidence type="ECO:0000256" key="8">
    <source>
        <dbReference type="ARBA" id="ARBA00022670"/>
    </source>
</evidence>
<comment type="catalytic activity">
    <reaction evidence="2">
        <text>Release of N-terminal proline from a peptide.</text>
        <dbReference type="EC" id="3.4.11.5"/>
    </reaction>
</comment>
<dbReference type="Gene3D" id="3.40.630.10">
    <property type="entry name" value="Zn peptidases"/>
    <property type="match status" value="1"/>
</dbReference>
<dbReference type="SUPFAM" id="SSF52949">
    <property type="entry name" value="Macro domain-like"/>
    <property type="match status" value="1"/>
</dbReference>
<evidence type="ECO:0000256" key="7">
    <source>
        <dbReference type="ARBA" id="ARBA00022438"/>
    </source>
</evidence>
<sequence>MAASIKVMNKKSFAKQLLFIRRISTTRNLHKGAVIGVYEPKEKGGEIILNKTSSRLNEESNGKLLNILKVAGKELKKGGCRVLYDTIPSYSSVAVCSLGKQGVGFNEAEGFDEAAENVRAAVAAGVRSLRDIGENQIDVDPCGNIEAAAEGGHLALYVYDELKSEDKRKKPVKLSCLGTDSSKQITWNRGVIKAEGQNWARSLMEMPSNFLTPRLFAEAVKNRLNNIQTVKVNVRDKTWIENEKMESFLAVSQGSAEPPVFLHLIYKHPDATIERPLALVGKGVTFDTGGISIKPSSNMDQMRADMGGAACVVGALYAISRLNMPVNVEAFIPLCENMPGGRAIKPGDVVRARNGKTIQIDNTDAEGRLILADALNYAETVKPHLILDMATLTGAIDVALGAGATGVFSTSTHYWSLLEQAGSRTGDRVRRMPLFNHYTKQITKCQLADVNNIGGSRSAGACTAAAFLKEFVTCKNWMHLDIAGVMSNKSEVPYLGEGMAGRPTRTVVEFVEAVGKEKQ</sequence>
<evidence type="ECO:0000256" key="13">
    <source>
        <dbReference type="ARBA" id="ARBA00030930"/>
    </source>
</evidence>
<organism evidence="21">
    <name type="scientific">Sinonovacula constricta</name>
    <name type="common">Razor clam</name>
    <dbReference type="NCBI Taxonomy" id="98310"/>
    <lineage>
        <taxon>Eukaryota</taxon>
        <taxon>Metazoa</taxon>
        <taxon>Spiralia</taxon>
        <taxon>Lophotrochozoa</taxon>
        <taxon>Mollusca</taxon>
        <taxon>Bivalvia</taxon>
        <taxon>Autobranchia</taxon>
        <taxon>Heteroconchia</taxon>
        <taxon>Euheterodonta</taxon>
        <taxon>Imparidentia</taxon>
        <taxon>Neoheterodontei</taxon>
        <taxon>Cardiida</taxon>
        <taxon>Tellinoidea</taxon>
        <taxon>Solecurtidae</taxon>
        <taxon>Sinonovacula</taxon>
    </lineage>
</organism>
<dbReference type="AlphaFoldDB" id="A0A2K9RG57"/>
<evidence type="ECO:0000259" key="20">
    <source>
        <dbReference type="PROSITE" id="PS00631"/>
    </source>
</evidence>
<evidence type="ECO:0000256" key="10">
    <source>
        <dbReference type="ARBA" id="ARBA00023511"/>
    </source>
</evidence>
<evidence type="ECO:0000256" key="16">
    <source>
        <dbReference type="ARBA" id="ARBA00033172"/>
    </source>
</evidence>
<dbReference type="EC" id="3.4.11.5" evidence="5"/>
<dbReference type="GO" id="GO:0030145">
    <property type="term" value="F:manganese ion binding"/>
    <property type="evidence" value="ECO:0007669"/>
    <property type="project" value="InterPro"/>
</dbReference>
<dbReference type="GO" id="GO:0005737">
    <property type="term" value="C:cytoplasm"/>
    <property type="evidence" value="ECO:0007669"/>
    <property type="project" value="InterPro"/>
</dbReference>
<dbReference type="Gene3D" id="3.40.220.10">
    <property type="entry name" value="Leucine Aminopeptidase, subunit E, domain 1"/>
    <property type="match status" value="1"/>
</dbReference>
<dbReference type="SUPFAM" id="SSF53187">
    <property type="entry name" value="Zn-dependent exopeptidases"/>
    <property type="match status" value="1"/>
</dbReference>
<keyword evidence="9" id="KW-0378">Hydrolase</keyword>
<dbReference type="GO" id="GO:0006508">
    <property type="term" value="P:proteolysis"/>
    <property type="evidence" value="ECO:0007669"/>
    <property type="project" value="UniProtKB-KW"/>
</dbReference>
<evidence type="ECO:0000256" key="1">
    <source>
        <dbReference type="ARBA" id="ARBA00000135"/>
    </source>
</evidence>
<dbReference type="Pfam" id="PF00883">
    <property type="entry name" value="Peptidase_M17"/>
    <property type="match status" value="1"/>
</dbReference>
<evidence type="ECO:0000256" key="5">
    <source>
        <dbReference type="ARBA" id="ARBA00012568"/>
    </source>
</evidence>
<dbReference type="InterPro" id="IPR023042">
    <property type="entry name" value="Peptidase_M17_leu_NH2_pept"/>
</dbReference>
<proteinExistence type="evidence at transcript level"/>
<name>A0A2K9RG57_SINCO</name>
<evidence type="ECO:0000256" key="6">
    <source>
        <dbReference type="ARBA" id="ARBA00014190"/>
    </source>
</evidence>
<evidence type="ECO:0000256" key="4">
    <source>
        <dbReference type="ARBA" id="ARBA00012565"/>
    </source>
</evidence>
<evidence type="ECO:0000256" key="15">
    <source>
        <dbReference type="ARBA" id="ARBA00031564"/>
    </source>
</evidence>
<evidence type="ECO:0000256" key="14">
    <source>
        <dbReference type="ARBA" id="ARBA00030997"/>
    </source>
</evidence>
<evidence type="ECO:0000256" key="19">
    <source>
        <dbReference type="ARBA" id="ARBA00049107"/>
    </source>
</evidence>
<dbReference type="InterPro" id="IPR043472">
    <property type="entry name" value="Macro_dom-like"/>
</dbReference>
<comment type="catalytic activity">
    <reaction evidence="18">
        <text>S-benzyl-L-cysteinylglycine + H2O = S-benzyl-L-cysteine + glycine</text>
        <dbReference type="Rhea" id="RHEA:62568"/>
        <dbReference type="ChEBI" id="CHEBI:15377"/>
        <dbReference type="ChEBI" id="CHEBI:57305"/>
        <dbReference type="ChEBI" id="CHEBI:145802"/>
        <dbReference type="ChEBI" id="CHEBI:145803"/>
    </reaction>
    <physiologicalReaction direction="left-to-right" evidence="18">
        <dbReference type="Rhea" id="RHEA:62569"/>
    </physiologicalReaction>
</comment>
<dbReference type="EC" id="3.4.13.23" evidence="11"/>
<dbReference type="PRINTS" id="PR00481">
    <property type="entry name" value="LAMNOPPTDASE"/>
</dbReference>
<dbReference type="EMBL" id="MF687490">
    <property type="protein sequence ID" value="AUT77176.1"/>
    <property type="molecule type" value="mRNA"/>
</dbReference>
<feature type="domain" description="Cytosol aminopeptidase" evidence="20">
    <location>
        <begin position="362"/>
        <end position="369"/>
    </location>
</feature>
<evidence type="ECO:0000256" key="2">
    <source>
        <dbReference type="ARBA" id="ARBA00001585"/>
    </source>
</evidence>
<dbReference type="InterPro" id="IPR000819">
    <property type="entry name" value="Peptidase_M17_C"/>
</dbReference>
<protein>
    <recommendedName>
        <fullName evidence="6">Cytosol aminopeptidase</fullName>
        <ecNumber evidence="4">3.4.11.1</ecNumber>
        <ecNumber evidence="5">3.4.11.5</ecNumber>
        <ecNumber evidence="11">3.4.13.23</ecNumber>
    </recommendedName>
    <alternativeName>
        <fullName evidence="14">Cysteinylglycine-S-conjugate dipeptidase</fullName>
    </alternativeName>
    <alternativeName>
        <fullName evidence="15">Leucine aminopeptidase 3</fullName>
    </alternativeName>
    <alternativeName>
        <fullName evidence="16">Leucyl aminopeptidase</fullName>
    </alternativeName>
    <alternativeName>
        <fullName evidence="13">Proline aminopeptidase</fullName>
    </alternativeName>
    <alternativeName>
        <fullName evidence="12">Prolyl aminopeptidase</fullName>
    </alternativeName>
</protein>
<dbReference type="PANTHER" id="PTHR11963">
    <property type="entry name" value="LEUCINE AMINOPEPTIDASE-RELATED"/>
    <property type="match status" value="1"/>
</dbReference>
<dbReference type="HAMAP" id="MF_00181">
    <property type="entry name" value="Cytosol_peptidase_M17"/>
    <property type="match status" value="1"/>
</dbReference>
<keyword evidence="7 21" id="KW-0031">Aminopeptidase</keyword>
<dbReference type="Pfam" id="PF02789">
    <property type="entry name" value="Peptidase_M17_N"/>
    <property type="match status" value="1"/>
</dbReference>
<evidence type="ECO:0000256" key="9">
    <source>
        <dbReference type="ARBA" id="ARBA00022801"/>
    </source>
</evidence>
<dbReference type="EC" id="3.4.11.1" evidence="4"/>
<dbReference type="PANTHER" id="PTHR11963:SF23">
    <property type="entry name" value="CYTOSOL AMINOPEPTIDASE"/>
    <property type="match status" value="1"/>
</dbReference>
<evidence type="ECO:0000256" key="17">
    <source>
        <dbReference type="ARBA" id="ARBA00045966"/>
    </source>
</evidence>
<comment type="function">
    <text evidence="17">Cytosolic metallopeptidase that catalyzes the removal of unsubstituted N-terminal hydrophobic amino acids from various peptides. The presence of Zn(2+) ions is essential for the peptidase activity, and the association with other cofactors can modulate the substrate spectificity of the enzyme. For instance, in the presence of Mn(2+), it displays a specific Cys-Gly hydrolyzing activity of Cys-Gly-S-conjugates. Involved in the metabolism of glutathione and in the degradation of glutathione S-conjugates, which may play a role in the control of the cell redox status.</text>
</comment>
<keyword evidence="8" id="KW-0645">Protease</keyword>
<dbReference type="InterPro" id="IPR011356">
    <property type="entry name" value="Leucine_aapep/pepB"/>
</dbReference>
<dbReference type="InterPro" id="IPR008283">
    <property type="entry name" value="Peptidase_M17_N"/>
</dbReference>
<dbReference type="CDD" id="cd00433">
    <property type="entry name" value="Peptidase_M17"/>
    <property type="match status" value="1"/>
</dbReference>
<dbReference type="PROSITE" id="PS00631">
    <property type="entry name" value="CYTOSOL_AP"/>
    <property type="match status" value="1"/>
</dbReference>
<evidence type="ECO:0000313" key="21">
    <source>
        <dbReference type="EMBL" id="AUT77176.1"/>
    </source>
</evidence>
<comment type="catalytic activity">
    <reaction evidence="10">
        <text>an S-substituted L-cysteinylglycine + H2O = an S-substituted L-cysteine + glycine</text>
        <dbReference type="Rhea" id="RHEA:60444"/>
        <dbReference type="ChEBI" id="CHEBI:15377"/>
        <dbReference type="ChEBI" id="CHEBI:57305"/>
        <dbReference type="ChEBI" id="CHEBI:58717"/>
        <dbReference type="ChEBI" id="CHEBI:143103"/>
        <dbReference type="EC" id="3.4.13.23"/>
    </reaction>
    <physiologicalReaction direction="left-to-right" evidence="10">
        <dbReference type="Rhea" id="RHEA:60445"/>
    </physiologicalReaction>
</comment>
<evidence type="ECO:0000256" key="18">
    <source>
        <dbReference type="ARBA" id="ARBA00047881"/>
    </source>
</evidence>
<reference evidence="21" key="1">
    <citation type="submission" date="2017-08" db="EMBL/GenBank/DDBJ databases">
        <title>LAP3 Gene Polymorphisms and Association with the Growth Traits in the Razor Clam Sinonovacula constricta.</title>
        <authorList>
            <person name="Liu C."/>
            <person name="Lin D."/>
            <person name="Dong Y."/>
        </authorList>
    </citation>
    <scope>NUCLEOTIDE SEQUENCE</scope>
</reference>
<evidence type="ECO:0000256" key="12">
    <source>
        <dbReference type="ARBA" id="ARBA00029605"/>
    </source>
</evidence>
<comment type="catalytic activity">
    <reaction evidence="19">
        <text>L-cysteinylglycine + H2O = L-cysteine + glycine</text>
        <dbReference type="Rhea" id="RHEA:28783"/>
        <dbReference type="ChEBI" id="CHEBI:15377"/>
        <dbReference type="ChEBI" id="CHEBI:35235"/>
        <dbReference type="ChEBI" id="CHEBI:57305"/>
        <dbReference type="ChEBI" id="CHEBI:61694"/>
    </reaction>
    <physiologicalReaction direction="left-to-right" evidence="19">
        <dbReference type="Rhea" id="RHEA:28784"/>
    </physiologicalReaction>
</comment>
<dbReference type="GO" id="GO:0070006">
    <property type="term" value="F:metalloaminopeptidase activity"/>
    <property type="evidence" value="ECO:0007669"/>
    <property type="project" value="InterPro"/>
</dbReference>
<evidence type="ECO:0000256" key="3">
    <source>
        <dbReference type="ARBA" id="ARBA00009528"/>
    </source>
</evidence>
<evidence type="ECO:0000256" key="11">
    <source>
        <dbReference type="ARBA" id="ARBA00023625"/>
    </source>
</evidence>
<comment type="catalytic activity">
    <reaction evidence="1">
        <text>Release of an N-terminal amino acid, Xaa-|-Yaa-, in which Xaa is preferably Leu, but may be other amino acids including Pro although not Arg or Lys, and Yaa may be Pro. Amino acid amides and methyl esters are also readily hydrolyzed, but rates on arylamides are exceedingly low.</text>
        <dbReference type="EC" id="3.4.11.1"/>
    </reaction>
</comment>